<evidence type="ECO:0000256" key="7">
    <source>
        <dbReference type="RuleBase" id="RU004511"/>
    </source>
</evidence>
<feature type="non-terminal residue" evidence="8">
    <location>
        <position position="237"/>
    </location>
</feature>
<dbReference type="OrthoDB" id="4818801at2759"/>
<feature type="active site" description="Proton donor/acceptor" evidence="4">
    <location>
        <position position="100"/>
    </location>
</feature>
<dbReference type="EC" id="5.4.2.11" evidence="7"/>
<proteinExistence type="inferred from homology"/>
<dbReference type="InterPro" id="IPR005952">
    <property type="entry name" value="Phosphogly_mut1"/>
</dbReference>
<comment type="similarity">
    <text evidence="1 7">Belongs to the phosphoglycerate mutase family. BPG-dependent PGAM subfamily.</text>
</comment>
<protein>
    <recommendedName>
        <fullName evidence="7">Phosphoglycerate mutase</fullName>
        <ecNumber evidence="7">5.4.2.11</ecNumber>
    </recommendedName>
</protein>
<evidence type="ECO:0000313" key="8">
    <source>
        <dbReference type="EMBL" id="EGB08396.1"/>
    </source>
</evidence>
<evidence type="ECO:0000313" key="9">
    <source>
        <dbReference type="Proteomes" id="UP000002729"/>
    </source>
</evidence>
<evidence type="ECO:0000256" key="6">
    <source>
        <dbReference type="PIRSR" id="PIRSR613078-3"/>
    </source>
</evidence>
<dbReference type="Proteomes" id="UP000002729">
    <property type="component" value="Unassembled WGS sequence"/>
</dbReference>
<dbReference type="RefSeq" id="XP_009037113.1">
    <property type="nucleotide sequence ID" value="XM_009038865.1"/>
</dbReference>
<accession>F0Y962</accession>
<dbReference type="PROSITE" id="PS00175">
    <property type="entry name" value="PG_MUTASE"/>
    <property type="match status" value="1"/>
</dbReference>
<dbReference type="EMBL" id="GL833128">
    <property type="protein sequence ID" value="EGB08396.1"/>
    <property type="molecule type" value="Genomic_DNA"/>
</dbReference>
<dbReference type="GO" id="GO:0006096">
    <property type="term" value="P:glycolytic process"/>
    <property type="evidence" value="ECO:0007669"/>
    <property type="project" value="UniProtKB-KW"/>
</dbReference>
<sequence length="237" mass="25808">LILLRHGESEWNASDRFTGWMDVGLTELGKREAAAAGRTLKATGLDAIDDLHSSALGRTVDTLSLCVEALGKRLPTGEAAHGHAGDAPRLTYCRSWQLNERHYGSLTGMAKNDARQKYGANQVQRWRRAWRETPPRMAPDHAARPGIAAAYAAAGGSPKDLPCSESLAATETRVVAYLENRILPQLSRGRTVLVAAHNNVIRTIIHHLDGGGEERADLELQLAALEIPYATPLVYTF</sequence>
<dbReference type="GeneID" id="20218370"/>
<feature type="active site" description="Tele-phosphohistidine intermediate" evidence="4">
    <location>
        <position position="6"/>
    </location>
</feature>
<feature type="non-terminal residue" evidence="8">
    <location>
        <position position="1"/>
    </location>
</feature>
<dbReference type="CDD" id="cd07067">
    <property type="entry name" value="HP_PGM_like"/>
    <property type="match status" value="1"/>
</dbReference>
<dbReference type="SMART" id="SM00855">
    <property type="entry name" value="PGAM"/>
    <property type="match status" value="1"/>
</dbReference>
<feature type="binding site" evidence="5">
    <location>
        <position position="111"/>
    </location>
    <ligand>
        <name>substrate</name>
    </ligand>
</feature>
<evidence type="ECO:0000256" key="2">
    <source>
        <dbReference type="ARBA" id="ARBA00023152"/>
    </source>
</evidence>
<evidence type="ECO:0000256" key="5">
    <source>
        <dbReference type="PIRSR" id="PIRSR613078-2"/>
    </source>
</evidence>
<dbReference type="KEGG" id="aaf:AURANDRAFT_14226"/>
<dbReference type="InterPro" id="IPR013078">
    <property type="entry name" value="His_Pase_superF_clade-1"/>
</dbReference>
<evidence type="ECO:0000256" key="4">
    <source>
        <dbReference type="PIRSR" id="PIRSR613078-1"/>
    </source>
</evidence>
<reference evidence="8 9" key="1">
    <citation type="journal article" date="2011" name="Proc. Natl. Acad. Sci. U.S.A.">
        <title>Niche of harmful alga Aureococcus anophagefferens revealed through ecogenomics.</title>
        <authorList>
            <person name="Gobler C.J."/>
            <person name="Berry D.L."/>
            <person name="Dyhrman S.T."/>
            <person name="Wilhelm S.W."/>
            <person name="Salamov A."/>
            <person name="Lobanov A.V."/>
            <person name="Zhang Y."/>
            <person name="Collier J.L."/>
            <person name="Wurch L.L."/>
            <person name="Kustka A.B."/>
            <person name="Dill B.D."/>
            <person name="Shah M."/>
            <person name="VerBerkmoes N.C."/>
            <person name="Kuo A."/>
            <person name="Terry A."/>
            <person name="Pangilinan J."/>
            <person name="Lindquist E.A."/>
            <person name="Lucas S."/>
            <person name="Paulsen I.T."/>
            <person name="Hattenrath-Lehmann T.K."/>
            <person name="Talmage S.C."/>
            <person name="Walker E.A."/>
            <person name="Koch F."/>
            <person name="Burson A.M."/>
            <person name="Marcoval M.A."/>
            <person name="Tang Y.Z."/>
            <person name="Lecleir G.R."/>
            <person name="Coyne K.J."/>
            <person name="Berg G.M."/>
            <person name="Bertrand E.M."/>
            <person name="Saito M.A."/>
            <person name="Gladyshev V.N."/>
            <person name="Grigoriev I.V."/>
        </authorList>
    </citation>
    <scope>NUCLEOTIDE SEQUENCE [LARGE SCALE GENOMIC DNA]</scope>
    <source>
        <strain evidence="9">CCMP 1984</strain>
    </source>
</reference>
<dbReference type="InterPro" id="IPR001345">
    <property type="entry name" value="PG/BPGM_mutase_AS"/>
</dbReference>
<keyword evidence="3 7" id="KW-0413">Isomerase</keyword>
<feature type="binding site" evidence="5">
    <location>
        <position position="58"/>
    </location>
    <ligand>
        <name>substrate</name>
    </ligand>
</feature>
<dbReference type="NCBIfam" id="TIGR01258">
    <property type="entry name" value="pgm_1"/>
    <property type="match status" value="1"/>
</dbReference>
<dbReference type="GO" id="GO:0004619">
    <property type="term" value="F:phosphoglycerate mutase activity"/>
    <property type="evidence" value="ECO:0007669"/>
    <property type="project" value="UniProtKB-EC"/>
</dbReference>
<comment type="catalytic activity">
    <reaction evidence="7">
        <text>(2R)-2-phosphoglycerate = (2R)-3-phosphoglycerate</text>
        <dbReference type="Rhea" id="RHEA:15901"/>
        <dbReference type="ChEBI" id="CHEBI:58272"/>
        <dbReference type="ChEBI" id="CHEBI:58289"/>
        <dbReference type="EC" id="5.4.2.11"/>
    </reaction>
</comment>
<dbReference type="Gene3D" id="3.40.50.1240">
    <property type="entry name" value="Phosphoglycerate mutase-like"/>
    <property type="match status" value="1"/>
</dbReference>
<feature type="binding site" evidence="5">
    <location>
        <begin position="18"/>
        <end position="19"/>
    </location>
    <ligand>
        <name>substrate</name>
    </ligand>
</feature>
<dbReference type="InterPro" id="IPR029033">
    <property type="entry name" value="His_PPase_superfam"/>
</dbReference>
<dbReference type="AlphaFoldDB" id="F0Y962"/>
<feature type="site" description="Transition state stabilizer" evidence="6">
    <location>
        <position position="197"/>
    </location>
</feature>
<keyword evidence="2 7" id="KW-0324">Glycolysis</keyword>
<dbReference type="SUPFAM" id="SSF53254">
    <property type="entry name" value="Phosphoglycerate mutase-like"/>
    <property type="match status" value="1"/>
</dbReference>
<dbReference type="eggNOG" id="KOG0235">
    <property type="taxonomic scope" value="Eukaryota"/>
</dbReference>
<evidence type="ECO:0000256" key="1">
    <source>
        <dbReference type="ARBA" id="ARBA00006717"/>
    </source>
</evidence>
<feature type="binding site" evidence="5">
    <location>
        <begin position="5"/>
        <end position="12"/>
    </location>
    <ligand>
        <name>substrate</name>
    </ligand>
</feature>
<evidence type="ECO:0000256" key="3">
    <source>
        <dbReference type="ARBA" id="ARBA00023235"/>
    </source>
</evidence>
<name>F0Y962_AURAN</name>
<dbReference type="InParanoid" id="F0Y962"/>
<dbReference type="OMA" id="IRTQQTM"/>
<feature type="binding site" evidence="5">
    <location>
        <begin position="127"/>
        <end position="128"/>
    </location>
    <ligand>
        <name>substrate</name>
    </ligand>
</feature>
<dbReference type="PANTHER" id="PTHR11931">
    <property type="entry name" value="PHOSPHOGLYCERATE MUTASE"/>
    <property type="match status" value="1"/>
</dbReference>
<gene>
    <name evidence="8" type="ORF">AURANDRAFT_14226</name>
</gene>
<feature type="binding site" evidence="5">
    <location>
        <begin position="100"/>
        <end position="103"/>
    </location>
    <ligand>
        <name>substrate</name>
    </ligand>
</feature>
<keyword evidence="9" id="KW-1185">Reference proteome</keyword>
<organism evidence="9">
    <name type="scientific">Aureococcus anophagefferens</name>
    <name type="common">Harmful bloom alga</name>
    <dbReference type="NCBI Taxonomy" id="44056"/>
    <lineage>
        <taxon>Eukaryota</taxon>
        <taxon>Sar</taxon>
        <taxon>Stramenopiles</taxon>
        <taxon>Ochrophyta</taxon>
        <taxon>Pelagophyceae</taxon>
        <taxon>Pelagomonadales</taxon>
        <taxon>Pelagomonadaceae</taxon>
        <taxon>Aureococcus</taxon>
    </lineage>
</organism>
<dbReference type="Pfam" id="PF00300">
    <property type="entry name" value="His_Phos_1"/>
    <property type="match status" value="1"/>
</dbReference>